<dbReference type="SMART" id="SM00679">
    <property type="entry name" value="CTNS"/>
    <property type="match status" value="2"/>
</dbReference>
<keyword evidence="4 8" id="KW-0472">Membrane</keyword>
<feature type="region of interest" description="Disordered" evidence="7">
    <location>
        <begin position="135"/>
        <end position="243"/>
    </location>
</feature>
<evidence type="ECO:0000256" key="5">
    <source>
        <dbReference type="ARBA" id="ARBA00038039"/>
    </source>
</evidence>
<evidence type="ECO:0000313" key="9">
    <source>
        <dbReference type="EMBL" id="KAK5091563.1"/>
    </source>
</evidence>
<dbReference type="AlphaFoldDB" id="A0AAN7YKG0"/>
<dbReference type="GO" id="GO:0034486">
    <property type="term" value="P:vacuolar transmembrane transport"/>
    <property type="evidence" value="ECO:0007669"/>
    <property type="project" value="UniProtKB-ARBA"/>
</dbReference>
<feature type="transmembrane region" description="Helical" evidence="8">
    <location>
        <begin position="61"/>
        <end position="82"/>
    </location>
</feature>
<evidence type="ECO:0000256" key="1">
    <source>
        <dbReference type="ARBA" id="ARBA00004141"/>
    </source>
</evidence>
<evidence type="ECO:0000313" key="10">
    <source>
        <dbReference type="Proteomes" id="UP001309876"/>
    </source>
</evidence>
<keyword evidence="2 8" id="KW-0812">Transmembrane</keyword>
<sequence length="404" mass="43689">MLHGIIPVAGAMLSADQDDIPLTVAEAFSGILGSVSLACWIFLLVPQVIENYRNQSAEAISLAFVLTWFLGDVANLLGSAWAGLVPTVIAIAVYFCISDAVLVSQVLYYGIRNKRREGQGLLASVKDTVVQADTGTERLREEQSTATVDVEDSEELETSETEPLLSRKHSRANSYGAYTIPGSADPKTVREQIARRRSSSGASAKDQIKARRKSSSAAASSAQQEPLAKIFEETDSTPTIGRPRTSRVIKNTLLILAVAGIGTLGWLIAFKTGTWKPQPQPDPNAQPDPDDDSNPPGAQLLGYISAVLYLTARLPQIWKNYREQSCEGLSLLFFILSLLGNGTYGAGILCHSLEKGYVIKNVPWLIGSLGTMVEDGIVFYQFRIYKDNVEDVVVADGAPGRAEP</sequence>
<comment type="subcellular location">
    <subcellularLocation>
        <location evidence="1">Membrane</location>
        <topology evidence="1">Multi-pass membrane protein</topology>
    </subcellularLocation>
</comment>
<dbReference type="Proteomes" id="UP001309876">
    <property type="component" value="Unassembled WGS sequence"/>
</dbReference>
<keyword evidence="10" id="KW-1185">Reference proteome</keyword>
<comment type="catalytic activity">
    <reaction evidence="6">
        <text>L-histidine(out) + L-arginine(in) = L-histidine(in) + L-arginine(out)</text>
        <dbReference type="Rhea" id="RHEA:71063"/>
        <dbReference type="ChEBI" id="CHEBI:32682"/>
        <dbReference type="ChEBI" id="CHEBI:57595"/>
    </reaction>
</comment>
<dbReference type="InterPro" id="IPR006603">
    <property type="entry name" value="PQ-loop_rpt"/>
</dbReference>
<evidence type="ECO:0000256" key="7">
    <source>
        <dbReference type="SAM" id="MobiDB-lite"/>
    </source>
</evidence>
<accession>A0AAN7YKG0</accession>
<gene>
    <name evidence="9" type="ORF">LTR05_001748</name>
</gene>
<dbReference type="PANTHER" id="PTHR16201:SF44">
    <property type="entry name" value="SEVEN TRANSMEMBRANE PROTEIN 1"/>
    <property type="match status" value="1"/>
</dbReference>
<name>A0AAN7YKG0_9EURO</name>
<evidence type="ECO:0008006" key="11">
    <source>
        <dbReference type="Google" id="ProtNLM"/>
    </source>
</evidence>
<feature type="compositionally biased region" description="Acidic residues" evidence="7">
    <location>
        <begin position="149"/>
        <end position="160"/>
    </location>
</feature>
<dbReference type="PANTHER" id="PTHR16201">
    <property type="entry name" value="SEVEN TRANSMEMBRANE PROTEIN 1-RELATED"/>
    <property type="match status" value="1"/>
</dbReference>
<evidence type="ECO:0000256" key="4">
    <source>
        <dbReference type="ARBA" id="ARBA00023136"/>
    </source>
</evidence>
<evidence type="ECO:0000256" key="6">
    <source>
        <dbReference type="ARBA" id="ARBA00050768"/>
    </source>
</evidence>
<dbReference type="GO" id="GO:0015174">
    <property type="term" value="F:basic amino acid transmembrane transporter activity"/>
    <property type="evidence" value="ECO:0007669"/>
    <property type="project" value="UniProtKB-ARBA"/>
</dbReference>
<keyword evidence="3 8" id="KW-1133">Transmembrane helix</keyword>
<dbReference type="FunFam" id="1.20.1280.290:FF:000009">
    <property type="entry name" value="PQ loop repeat family protein"/>
    <property type="match status" value="1"/>
</dbReference>
<proteinExistence type="inferred from homology"/>
<protein>
    <recommendedName>
        <fullName evidence="11">PQ-loop-domain-containing protein</fullName>
    </recommendedName>
</protein>
<reference evidence="9 10" key="1">
    <citation type="submission" date="2023-08" db="EMBL/GenBank/DDBJ databases">
        <title>Black Yeasts Isolated from many extreme environments.</title>
        <authorList>
            <person name="Coleine C."/>
            <person name="Stajich J.E."/>
            <person name="Selbmann L."/>
        </authorList>
    </citation>
    <scope>NUCLEOTIDE SEQUENCE [LARGE SCALE GENOMIC DNA]</scope>
    <source>
        <strain evidence="9 10">CCFEE 5910</strain>
    </source>
</reference>
<feature type="transmembrane region" description="Helical" evidence="8">
    <location>
        <begin position="27"/>
        <end position="49"/>
    </location>
</feature>
<dbReference type="GO" id="GO:0098852">
    <property type="term" value="C:lytic vacuole membrane"/>
    <property type="evidence" value="ECO:0007669"/>
    <property type="project" value="UniProtKB-ARBA"/>
</dbReference>
<feature type="transmembrane region" description="Helical" evidence="8">
    <location>
        <begin position="252"/>
        <end position="270"/>
    </location>
</feature>
<evidence type="ECO:0000256" key="2">
    <source>
        <dbReference type="ARBA" id="ARBA00022692"/>
    </source>
</evidence>
<dbReference type="Gene3D" id="1.20.1280.290">
    <property type="match status" value="2"/>
</dbReference>
<dbReference type="Pfam" id="PF04193">
    <property type="entry name" value="PQ-loop"/>
    <property type="match status" value="2"/>
</dbReference>
<dbReference type="FunFam" id="1.20.1280.290:FF:000012">
    <property type="entry name" value="Vacuolar membrane PQ loop repeat protein"/>
    <property type="match status" value="1"/>
</dbReference>
<dbReference type="EMBL" id="JAVRRJ010000001">
    <property type="protein sequence ID" value="KAK5091563.1"/>
    <property type="molecule type" value="Genomic_DNA"/>
</dbReference>
<comment type="caution">
    <text evidence="9">The sequence shown here is derived from an EMBL/GenBank/DDBJ whole genome shotgun (WGS) entry which is preliminary data.</text>
</comment>
<evidence type="ECO:0000256" key="3">
    <source>
        <dbReference type="ARBA" id="ARBA00022989"/>
    </source>
</evidence>
<feature type="transmembrane region" description="Helical" evidence="8">
    <location>
        <begin position="88"/>
        <end position="111"/>
    </location>
</feature>
<dbReference type="InterPro" id="IPR051415">
    <property type="entry name" value="LAAT-1"/>
</dbReference>
<organism evidence="9 10">
    <name type="scientific">Lithohypha guttulata</name>
    <dbReference type="NCBI Taxonomy" id="1690604"/>
    <lineage>
        <taxon>Eukaryota</taxon>
        <taxon>Fungi</taxon>
        <taxon>Dikarya</taxon>
        <taxon>Ascomycota</taxon>
        <taxon>Pezizomycotina</taxon>
        <taxon>Eurotiomycetes</taxon>
        <taxon>Chaetothyriomycetidae</taxon>
        <taxon>Chaetothyriales</taxon>
        <taxon>Trichomeriaceae</taxon>
        <taxon>Lithohypha</taxon>
    </lineage>
</organism>
<feature type="transmembrane region" description="Helical" evidence="8">
    <location>
        <begin position="330"/>
        <end position="349"/>
    </location>
</feature>
<comment type="similarity">
    <text evidence="5">Belongs to the laat-1 family.</text>
</comment>
<evidence type="ECO:0000256" key="8">
    <source>
        <dbReference type="SAM" id="Phobius"/>
    </source>
</evidence>